<evidence type="ECO:0000313" key="1">
    <source>
        <dbReference type="EMBL" id="CAD9873044.1"/>
    </source>
</evidence>
<dbReference type="SUPFAM" id="SSF143456">
    <property type="entry name" value="VC0467-like"/>
    <property type="match status" value="1"/>
</dbReference>
<sequence>MVLLSSHKFLIVFYALCILHRSLSFHLSSRKFSFKNYGSVGPKSKGRDISLGAADEAGDSETINDVGNVDWRDFRAKLVAQYSGKERENWTEDRWAHDIGQIENGCLLLASDVMDDDTFWQSVILVLNHDPDNGTFGIVLNRPTGAHVCNVRDIVPALREAFGEAPLYLGGPMGLDEVNVVHAVEGVEGAIEIRKGLYHGGVAGLQERAEQGQLDLAKVRFEAGHAAWNPGQLEQEIEKGWWYPAVCSPELVVRPCIGLPVPLWCQILDLMGGEYAEIGKKNRRS</sequence>
<gene>
    <name evidence="1" type="ORF">FJAP1339_LOCUS11030</name>
</gene>
<dbReference type="EMBL" id="HBHR01021653">
    <property type="protein sequence ID" value="CAD9873044.1"/>
    <property type="molecule type" value="Transcribed_RNA"/>
</dbReference>
<dbReference type="PANTHER" id="PTHR31984">
    <property type="entry name" value="TRANSPORTER, PUTATIVE (DUF179)-RELATED"/>
    <property type="match status" value="1"/>
</dbReference>
<accession>A0A7S2Y026</accession>
<dbReference type="InterPro" id="IPR003774">
    <property type="entry name" value="AlgH-like"/>
</dbReference>
<dbReference type="PANTHER" id="PTHR31984:SF17">
    <property type="entry name" value="TRANSCRIPTIONAL REGULATOR"/>
    <property type="match status" value="1"/>
</dbReference>
<proteinExistence type="predicted"/>
<reference evidence="1" key="1">
    <citation type="submission" date="2021-01" db="EMBL/GenBank/DDBJ databases">
        <authorList>
            <person name="Corre E."/>
            <person name="Pelletier E."/>
            <person name="Niang G."/>
            <person name="Scheremetjew M."/>
            <person name="Finn R."/>
            <person name="Kale V."/>
            <person name="Holt S."/>
            <person name="Cochrane G."/>
            <person name="Meng A."/>
            <person name="Brown T."/>
            <person name="Cohen L."/>
        </authorList>
    </citation>
    <scope>NUCLEOTIDE SEQUENCE</scope>
    <source>
        <strain evidence="1">CCMP1661</strain>
    </source>
</reference>
<dbReference type="AlphaFoldDB" id="A0A7S2Y026"/>
<evidence type="ECO:0008006" key="2">
    <source>
        <dbReference type="Google" id="ProtNLM"/>
    </source>
</evidence>
<dbReference type="Gene3D" id="3.40.1740.10">
    <property type="entry name" value="VC0467-like"/>
    <property type="match status" value="1"/>
</dbReference>
<organism evidence="1">
    <name type="scientific">Fibrocapsa japonica</name>
    <dbReference type="NCBI Taxonomy" id="94617"/>
    <lineage>
        <taxon>Eukaryota</taxon>
        <taxon>Sar</taxon>
        <taxon>Stramenopiles</taxon>
        <taxon>Ochrophyta</taxon>
        <taxon>Raphidophyceae</taxon>
        <taxon>Chattonellales</taxon>
        <taxon>Chattonellaceae</taxon>
        <taxon>Fibrocapsa</taxon>
    </lineage>
</organism>
<protein>
    <recommendedName>
        <fullName evidence="2">YqgE/AlgH family protein</fullName>
    </recommendedName>
</protein>
<dbReference type="Pfam" id="PF02622">
    <property type="entry name" value="DUF179"/>
    <property type="match status" value="1"/>
</dbReference>
<name>A0A7S2Y026_9STRA</name>